<dbReference type="Proteomes" id="UP000823561">
    <property type="component" value="Chromosome 20"/>
</dbReference>
<keyword evidence="3" id="KW-1185">Reference proteome</keyword>
<dbReference type="AlphaFoldDB" id="A0AAV6FSB3"/>
<protein>
    <submittedName>
        <fullName evidence="2">Uncharacterized protein</fullName>
    </submittedName>
</protein>
<dbReference type="EMBL" id="JADWDJ010000020">
    <property type="protein sequence ID" value="KAG5264661.1"/>
    <property type="molecule type" value="Genomic_DNA"/>
</dbReference>
<reference evidence="2" key="1">
    <citation type="submission" date="2020-10" db="EMBL/GenBank/DDBJ databases">
        <title>Chromosome-scale genome assembly of the Allis shad, Alosa alosa.</title>
        <authorList>
            <person name="Margot Z."/>
            <person name="Christophe K."/>
            <person name="Cabau C."/>
            <person name="Louis A."/>
            <person name="Berthelot C."/>
            <person name="Parey E."/>
            <person name="Roest Crollius H."/>
            <person name="Montfort J."/>
            <person name="Robinson-Rechavi M."/>
            <person name="Bucao C."/>
            <person name="Bouchez O."/>
            <person name="Gislard M."/>
            <person name="Lluch J."/>
            <person name="Milhes M."/>
            <person name="Lampietro C."/>
            <person name="Lopez Roques C."/>
            <person name="Donnadieu C."/>
            <person name="Braasch I."/>
            <person name="Desvignes T."/>
            <person name="Postlethwait J."/>
            <person name="Bobe J."/>
            <person name="Guiguen Y."/>
        </authorList>
    </citation>
    <scope>NUCLEOTIDE SEQUENCE</scope>
    <source>
        <strain evidence="2">M-15738</strain>
        <tissue evidence="2">Blood</tissue>
    </source>
</reference>
<evidence type="ECO:0000256" key="1">
    <source>
        <dbReference type="SAM" id="MobiDB-lite"/>
    </source>
</evidence>
<name>A0AAV6FSB3_9TELE</name>
<gene>
    <name evidence="2" type="ORF">AALO_G00256620</name>
</gene>
<comment type="caution">
    <text evidence="2">The sequence shown here is derived from an EMBL/GenBank/DDBJ whole genome shotgun (WGS) entry which is preliminary data.</text>
</comment>
<feature type="region of interest" description="Disordered" evidence="1">
    <location>
        <begin position="57"/>
        <end position="84"/>
    </location>
</feature>
<sequence>MFQEPFCCTALQRYCLQECSCGGRLDAKATAFEVEHQGRVPSRLADHSLAIARDISKNHGKTKRDAPVGTELTPSPPSISLPARMPTQLLCSRDTTDSQDTEDAASAELVSCSPKESFLPSQRRQRNTEGKHLVFLFDHMVHMQPYHICPIWPEGI</sequence>
<evidence type="ECO:0000313" key="3">
    <source>
        <dbReference type="Proteomes" id="UP000823561"/>
    </source>
</evidence>
<organism evidence="2 3">
    <name type="scientific">Alosa alosa</name>
    <name type="common">allis shad</name>
    <dbReference type="NCBI Taxonomy" id="278164"/>
    <lineage>
        <taxon>Eukaryota</taxon>
        <taxon>Metazoa</taxon>
        <taxon>Chordata</taxon>
        <taxon>Craniata</taxon>
        <taxon>Vertebrata</taxon>
        <taxon>Euteleostomi</taxon>
        <taxon>Actinopterygii</taxon>
        <taxon>Neopterygii</taxon>
        <taxon>Teleostei</taxon>
        <taxon>Clupei</taxon>
        <taxon>Clupeiformes</taxon>
        <taxon>Clupeoidei</taxon>
        <taxon>Clupeidae</taxon>
        <taxon>Alosa</taxon>
    </lineage>
</organism>
<proteinExistence type="predicted"/>
<accession>A0AAV6FSB3</accession>
<evidence type="ECO:0000313" key="2">
    <source>
        <dbReference type="EMBL" id="KAG5264661.1"/>
    </source>
</evidence>